<evidence type="ECO:0000313" key="2">
    <source>
        <dbReference type="Proteomes" id="UP000095009"/>
    </source>
</evidence>
<dbReference type="OrthoDB" id="20473at2759"/>
<dbReference type="EMBL" id="KV454406">
    <property type="protein sequence ID" value="ODQ68564.1"/>
    <property type="molecule type" value="Genomic_DNA"/>
</dbReference>
<name>A0A1E3PTH3_9ASCO</name>
<dbReference type="PANTHER" id="PTHR22705">
    <property type="entry name" value="ZINC FINGER, ZZ DOMAIN CONTAINING 3"/>
    <property type="match status" value="1"/>
</dbReference>
<dbReference type="Proteomes" id="UP000095009">
    <property type="component" value="Unassembled WGS sequence"/>
</dbReference>
<keyword evidence="2" id="KW-1185">Reference proteome</keyword>
<protein>
    <submittedName>
        <fullName evidence="1">Uncharacterized protein</fullName>
    </submittedName>
</protein>
<organism evidence="1 2">
    <name type="scientific">Nadsonia fulvescens var. elongata DSM 6958</name>
    <dbReference type="NCBI Taxonomy" id="857566"/>
    <lineage>
        <taxon>Eukaryota</taxon>
        <taxon>Fungi</taxon>
        <taxon>Dikarya</taxon>
        <taxon>Ascomycota</taxon>
        <taxon>Saccharomycotina</taxon>
        <taxon>Dipodascomycetes</taxon>
        <taxon>Dipodascales</taxon>
        <taxon>Dipodascales incertae sedis</taxon>
        <taxon>Nadsonia</taxon>
    </lineage>
</organism>
<dbReference type="InterPro" id="IPR037830">
    <property type="entry name" value="ZZZ3"/>
</dbReference>
<gene>
    <name evidence="1" type="ORF">NADFUDRAFT_39937</name>
</gene>
<reference evidence="1 2" key="1">
    <citation type="journal article" date="2016" name="Proc. Natl. Acad. Sci. U.S.A.">
        <title>Comparative genomics of biotechnologically important yeasts.</title>
        <authorList>
            <person name="Riley R."/>
            <person name="Haridas S."/>
            <person name="Wolfe K.H."/>
            <person name="Lopes M.R."/>
            <person name="Hittinger C.T."/>
            <person name="Goeker M."/>
            <person name="Salamov A.A."/>
            <person name="Wisecaver J.H."/>
            <person name="Long T.M."/>
            <person name="Calvey C.H."/>
            <person name="Aerts A.L."/>
            <person name="Barry K.W."/>
            <person name="Choi C."/>
            <person name="Clum A."/>
            <person name="Coughlan A.Y."/>
            <person name="Deshpande S."/>
            <person name="Douglass A.P."/>
            <person name="Hanson S.J."/>
            <person name="Klenk H.-P."/>
            <person name="LaButti K.M."/>
            <person name="Lapidus A."/>
            <person name="Lindquist E.A."/>
            <person name="Lipzen A.M."/>
            <person name="Meier-Kolthoff J.P."/>
            <person name="Ohm R.A."/>
            <person name="Otillar R.P."/>
            <person name="Pangilinan J.L."/>
            <person name="Peng Y."/>
            <person name="Rokas A."/>
            <person name="Rosa C.A."/>
            <person name="Scheuner C."/>
            <person name="Sibirny A.A."/>
            <person name="Slot J.C."/>
            <person name="Stielow J.B."/>
            <person name="Sun H."/>
            <person name="Kurtzman C.P."/>
            <person name="Blackwell M."/>
            <person name="Grigoriev I.V."/>
            <person name="Jeffries T.W."/>
        </authorList>
    </citation>
    <scope>NUCLEOTIDE SEQUENCE [LARGE SCALE GENOMIC DNA]</scope>
    <source>
        <strain evidence="1 2">DSM 6958</strain>
    </source>
</reference>
<evidence type="ECO:0000313" key="1">
    <source>
        <dbReference type="EMBL" id="ODQ68564.1"/>
    </source>
</evidence>
<accession>A0A1E3PTH3</accession>
<proteinExistence type="predicted"/>
<dbReference type="AlphaFoldDB" id="A0A1E3PTH3"/>
<dbReference type="PANTHER" id="PTHR22705:SF0">
    <property type="entry name" value="ZZ-TYPE ZINC FINGER-CONTAINING PROTEIN 3"/>
    <property type="match status" value="1"/>
</dbReference>
<sequence length="130" mass="14553">MDSVESNLLSLDVTAPLDKNVDNNPDIIALKSTLSLLEAQRQVAMEDIKQLNRLKQHALESPAEFTKELMEHGSIEGAPRMQHIVRAPTIDWQNDYGASGDYNNRPYTNSDQATFRRVRLFGSPSESGPK</sequence>